<accession>A0ABX7WWS7</accession>
<dbReference type="EMBL" id="CP072801">
    <property type="protein sequence ID" value="QTR45390.1"/>
    <property type="molecule type" value="Genomic_DNA"/>
</dbReference>
<sequence length="116" mass="12784">MANLNTTETENYSQFESRILGAIPLMSPENQRTLARFAETMVNNGLSSAYATLTPKQRLDALSDAATRMKSHSIVLGQFFTRPATKQAALEGMEAELANLQTLWALVRADLPEVQP</sequence>
<dbReference type="RefSeq" id="WP_210221803.1">
    <property type="nucleotide sequence ID" value="NZ_CP072801.1"/>
</dbReference>
<protein>
    <recommendedName>
        <fullName evidence="3">Phasin protein</fullName>
    </recommendedName>
</protein>
<gene>
    <name evidence="1" type="ORF">J9253_15460</name>
</gene>
<dbReference type="Proteomes" id="UP000672039">
    <property type="component" value="Chromosome"/>
</dbReference>
<proteinExistence type="predicted"/>
<evidence type="ECO:0000313" key="1">
    <source>
        <dbReference type="EMBL" id="QTR45390.1"/>
    </source>
</evidence>
<evidence type="ECO:0000313" key="2">
    <source>
        <dbReference type="Proteomes" id="UP000672039"/>
    </source>
</evidence>
<organism evidence="1 2">
    <name type="scientific">Thiothrix litoralis</name>
    <dbReference type="NCBI Taxonomy" id="2891210"/>
    <lineage>
        <taxon>Bacteria</taxon>
        <taxon>Pseudomonadati</taxon>
        <taxon>Pseudomonadota</taxon>
        <taxon>Gammaproteobacteria</taxon>
        <taxon>Thiotrichales</taxon>
        <taxon>Thiotrichaceae</taxon>
        <taxon>Thiothrix</taxon>
    </lineage>
</organism>
<evidence type="ECO:0008006" key="3">
    <source>
        <dbReference type="Google" id="ProtNLM"/>
    </source>
</evidence>
<reference evidence="1 2" key="1">
    <citation type="submission" date="2021-04" db="EMBL/GenBank/DDBJ databases">
        <title>Genomics, taxonomy and metabolism of representatives of sulfur bacteria of the genus Thiothrix: Thiothrix fructosivorans QT, Thiothrix unzii A1T and three new species, Thiothrix subterranea sp. nov., Thiothrix litoralis sp. nov. and 'Candidatus Thiothrix anitrata' sp. nov.</title>
        <authorList>
            <person name="Ravin N.V."/>
            <person name="Smolyakov D."/>
            <person name="Rudenko T.S."/>
            <person name="Mardanov A.V."/>
            <person name="Beletsky A.V."/>
            <person name="Markov N.D."/>
            <person name="Fomenkov A.I."/>
            <person name="Roberts R.J."/>
            <person name="Karnachuk O.V."/>
            <person name="Novikov A."/>
            <person name="Grabovich M.Y."/>
        </authorList>
    </citation>
    <scope>NUCLEOTIDE SEQUENCE [LARGE SCALE GENOMIC DNA]</scope>
    <source>
        <strain evidence="1 2">AS</strain>
    </source>
</reference>
<name>A0ABX7WWS7_9GAMM</name>
<keyword evidence="2" id="KW-1185">Reference proteome</keyword>